<evidence type="ECO:0000313" key="1">
    <source>
        <dbReference type="EMBL" id="EKO32782.1"/>
    </source>
</evidence>
<accession>A0A0E2BBP2</accession>
<reference evidence="1" key="1">
    <citation type="submission" date="2012-10" db="EMBL/GenBank/DDBJ databases">
        <authorList>
            <person name="Harkins D.M."/>
            <person name="Durkin A.S."/>
            <person name="Brinkac L.M."/>
            <person name="Haft D.H."/>
            <person name="Selengut J.D."/>
            <person name="Sanka R."/>
            <person name="DePew J."/>
            <person name="Purushe J."/>
            <person name="Matthias M.A."/>
            <person name="Vinetz J.M."/>
            <person name="Sutton G.G."/>
            <person name="Nierman W.C."/>
            <person name="Fouts D.E."/>
        </authorList>
    </citation>
    <scope>NUCLEOTIDE SEQUENCE [LARGE SCALE GENOMIC DNA]</scope>
    <source>
        <strain evidence="1">MOR084</strain>
    </source>
</reference>
<protein>
    <submittedName>
        <fullName evidence="1">Uncharacterized protein</fullName>
    </submittedName>
</protein>
<dbReference type="AlphaFoldDB" id="A0A0E2BBP2"/>
<sequence length="44" mass="5345">MHLKTLREIGSYWSNSFTEIVRTPTNDALWNLWLWTHFIEVPLK</sequence>
<keyword evidence="2" id="KW-1185">Reference proteome</keyword>
<gene>
    <name evidence="1" type="ORF">LEP1GSC179_3194</name>
</gene>
<comment type="caution">
    <text evidence="1">The sequence shown here is derived from an EMBL/GenBank/DDBJ whole genome shotgun (WGS) entry which is preliminary data.</text>
</comment>
<organism evidence="1 2">
    <name type="scientific">Leptospira santarosai str. MOR084</name>
    <dbReference type="NCBI Taxonomy" id="1049984"/>
    <lineage>
        <taxon>Bacteria</taxon>
        <taxon>Pseudomonadati</taxon>
        <taxon>Spirochaetota</taxon>
        <taxon>Spirochaetia</taxon>
        <taxon>Leptospirales</taxon>
        <taxon>Leptospiraceae</taxon>
        <taxon>Leptospira</taxon>
    </lineage>
</organism>
<dbReference type="Proteomes" id="UP000006329">
    <property type="component" value="Unassembled WGS sequence"/>
</dbReference>
<dbReference type="EMBL" id="AHON02000063">
    <property type="protein sequence ID" value="EKO32782.1"/>
    <property type="molecule type" value="Genomic_DNA"/>
</dbReference>
<evidence type="ECO:0000313" key="2">
    <source>
        <dbReference type="Proteomes" id="UP000006329"/>
    </source>
</evidence>
<proteinExistence type="predicted"/>
<name>A0A0E2BBP2_9LEPT</name>